<evidence type="ECO:0000256" key="1">
    <source>
        <dbReference type="ARBA" id="ARBA00022723"/>
    </source>
</evidence>
<evidence type="ECO:0000256" key="3">
    <source>
        <dbReference type="ARBA" id="ARBA00029741"/>
    </source>
</evidence>
<dbReference type="PATRIC" id="fig|1538.10.peg.2040"/>
<dbReference type="InterPro" id="IPR014628">
    <property type="entry name" value="Man6P_isomerase_Firm_short"/>
</dbReference>
<feature type="binding site" evidence="5">
    <location>
        <position position="97"/>
    </location>
    <ligand>
        <name>Zn(2+)</name>
        <dbReference type="ChEBI" id="CHEBI:29105"/>
    </ligand>
</feature>
<name>A0A168R3R4_9CLOT</name>
<evidence type="ECO:0000313" key="9">
    <source>
        <dbReference type="EMBL" id="OAA90007.1"/>
    </source>
</evidence>
<dbReference type="OrthoDB" id="9808275at2"/>
<gene>
    <name evidence="9" type="primary">yvyI</name>
    <name evidence="9" type="ORF">WY13_01596</name>
</gene>
<dbReference type="PANTHER" id="PTHR42742:SF3">
    <property type="entry name" value="FRUCTOKINASE"/>
    <property type="match status" value="1"/>
</dbReference>
<dbReference type="InterPro" id="IPR014710">
    <property type="entry name" value="RmlC-like_jellyroll"/>
</dbReference>
<dbReference type="PANTHER" id="PTHR42742">
    <property type="entry name" value="TRANSCRIPTIONAL REPRESSOR MPRA"/>
    <property type="match status" value="1"/>
</dbReference>
<dbReference type="Pfam" id="PF21621">
    <property type="entry name" value="MPI_cupin_dom"/>
    <property type="match status" value="1"/>
</dbReference>
<feature type="binding site" evidence="5">
    <location>
        <position position="114"/>
    </location>
    <ligand>
        <name>Zn(2+)</name>
        <dbReference type="ChEBI" id="CHEBI:29105"/>
    </ligand>
</feature>
<dbReference type="AlphaFoldDB" id="A0A168R3R4"/>
<keyword evidence="2 5" id="KW-0862">Zinc</keyword>
<evidence type="ECO:0000256" key="2">
    <source>
        <dbReference type="ARBA" id="ARBA00022833"/>
    </source>
</evidence>
<feature type="domain" description="Mannose-6-phosphate isomerase cupin" evidence="8">
    <location>
        <begin position="242"/>
        <end position="310"/>
    </location>
</feature>
<dbReference type="Proteomes" id="UP000077407">
    <property type="component" value="Unassembled WGS sequence"/>
</dbReference>
<feature type="active site" evidence="6">
    <location>
        <position position="192"/>
    </location>
</feature>
<dbReference type="InterPro" id="IPR051804">
    <property type="entry name" value="Carb_Metab_Reg_Kinase/Isom"/>
</dbReference>
<evidence type="ECO:0000259" key="7">
    <source>
        <dbReference type="Pfam" id="PF20511"/>
    </source>
</evidence>
<dbReference type="SUPFAM" id="SSF51182">
    <property type="entry name" value="RmlC-like cupins"/>
    <property type="match status" value="1"/>
</dbReference>
<keyword evidence="9" id="KW-0413">Isomerase</keyword>
<evidence type="ECO:0000256" key="5">
    <source>
        <dbReference type="PIRSR" id="PIRSR036894-1"/>
    </source>
</evidence>
<dbReference type="GO" id="GO:0005975">
    <property type="term" value="P:carbohydrate metabolic process"/>
    <property type="evidence" value="ECO:0007669"/>
    <property type="project" value="InterPro"/>
</dbReference>
<evidence type="ECO:0000256" key="6">
    <source>
        <dbReference type="PIRSR" id="PIRSR036894-2"/>
    </source>
</evidence>
<comment type="caution">
    <text evidence="9">The sequence shown here is derived from an EMBL/GenBank/DDBJ whole genome shotgun (WGS) entry which is preliminary data.</text>
</comment>
<evidence type="ECO:0000256" key="4">
    <source>
        <dbReference type="ARBA" id="ARBA00030762"/>
    </source>
</evidence>
<dbReference type="Pfam" id="PF20511">
    <property type="entry name" value="PMI_typeI_cat"/>
    <property type="match status" value="1"/>
</dbReference>
<accession>A0A168R3R4</accession>
<evidence type="ECO:0000313" key="10">
    <source>
        <dbReference type="Proteomes" id="UP000077407"/>
    </source>
</evidence>
<dbReference type="GO" id="GO:0008270">
    <property type="term" value="F:zinc ion binding"/>
    <property type="evidence" value="ECO:0007669"/>
    <property type="project" value="InterPro"/>
</dbReference>
<dbReference type="EMBL" id="LITT01000013">
    <property type="protein sequence ID" value="OAA90007.1"/>
    <property type="molecule type" value="Genomic_DNA"/>
</dbReference>
<sequence>MYPIKFENLYYDKIWGGRDLELFRSNLPEGKIGESWDIACHKNGMGIVKNGKFKGIRFDDLIKTQGNKLLGTKIKGNRFPLLVKLINAREKLSIQVHPDDIYAEKVENDSGKTEVWYVIEAFEGASLIVGTKDGCNIDEFKKAINNGSLEKYMNRIPVKKGDVYFIKSGLVHAICEGVILAEIQQNSDITYRVYDYGRGRELHINKALDVVNLKLKGNKSRGISVKKDGYKKTYLCLSREISLELYDIQIEAAEKSDRERFYIFTCVDGNGKIVYSGGSEDIFKGDSVLVPASLGEYSLKGNMKLLKSYVPDCNKVENSILDEIRKF</sequence>
<dbReference type="PIRSF" id="PIRSF036894">
    <property type="entry name" value="PMI_Firm_short"/>
    <property type="match status" value="1"/>
</dbReference>
<dbReference type="RefSeq" id="WP_063555116.1">
    <property type="nucleotide sequence ID" value="NZ_LITT01000013.1"/>
</dbReference>
<proteinExistence type="predicted"/>
<dbReference type="CDD" id="cd07010">
    <property type="entry name" value="cupin_PMI_type_I_N_bac"/>
    <property type="match status" value="1"/>
</dbReference>
<reference evidence="9 10" key="1">
    <citation type="journal article" date="2015" name="Biotechnol. Bioeng.">
        <title>Genome sequence and phenotypic characterization of Caulobacter segnis.</title>
        <authorList>
            <person name="Patel S."/>
            <person name="Fletcher B."/>
            <person name="Scott D.C."/>
            <person name="Ely B."/>
        </authorList>
    </citation>
    <scope>NUCLEOTIDE SEQUENCE [LARGE SCALE GENOMIC DNA]</scope>
    <source>
        <strain evidence="9 10">ERI-2</strain>
    </source>
</reference>
<dbReference type="InterPro" id="IPR011051">
    <property type="entry name" value="RmlC_Cupin_sf"/>
</dbReference>
<keyword evidence="1 5" id="KW-0479">Metal-binding</keyword>
<dbReference type="InterPro" id="IPR049071">
    <property type="entry name" value="MPI_cupin_dom"/>
</dbReference>
<dbReference type="Gene3D" id="2.60.120.10">
    <property type="entry name" value="Jelly Rolls"/>
    <property type="match status" value="2"/>
</dbReference>
<feature type="domain" description="Phosphomannose isomerase type I catalytic" evidence="7">
    <location>
        <begin position="6"/>
        <end position="108"/>
    </location>
</feature>
<evidence type="ECO:0000259" key="8">
    <source>
        <dbReference type="Pfam" id="PF21621"/>
    </source>
</evidence>
<organism evidence="9 10">
    <name type="scientific">Clostridium ljungdahlii</name>
    <dbReference type="NCBI Taxonomy" id="1538"/>
    <lineage>
        <taxon>Bacteria</taxon>
        <taxon>Bacillati</taxon>
        <taxon>Bacillota</taxon>
        <taxon>Clostridia</taxon>
        <taxon>Eubacteriales</taxon>
        <taxon>Clostridiaceae</taxon>
        <taxon>Clostridium</taxon>
    </lineage>
</organism>
<feature type="binding site" evidence="5">
    <location>
        <position position="172"/>
    </location>
    <ligand>
        <name>Zn(2+)</name>
        <dbReference type="ChEBI" id="CHEBI:29105"/>
    </ligand>
</feature>
<dbReference type="InterPro" id="IPR046457">
    <property type="entry name" value="PMI_typeI_cat"/>
</dbReference>
<comment type="cofactor">
    <cofactor evidence="5">
        <name>Zn(2+)</name>
        <dbReference type="ChEBI" id="CHEBI:29105"/>
    </cofactor>
    <text evidence="5">Binds 1 zinc ion per subunit.</text>
</comment>
<dbReference type="GO" id="GO:0004476">
    <property type="term" value="F:mannose-6-phosphate isomerase activity"/>
    <property type="evidence" value="ECO:0007669"/>
    <property type="project" value="InterPro"/>
</dbReference>
<protein>
    <recommendedName>
        <fullName evidence="3">Phosphohexomutase</fullName>
    </recommendedName>
    <alternativeName>
        <fullName evidence="4">Phosphomannose isomerase</fullName>
    </alternativeName>
</protein>